<evidence type="ECO:0000256" key="1">
    <source>
        <dbReference type="ARBA" id="ARBA00004651"/>
    </source>
</evidence>
<dbReference type="PANTHER" id="PTHR43549:SF3">
    <property type="entry name" value="MULTIDRUG RESISTANCE PROTEIN YPNP-RELATED"/>
    <property type="match status" value="1"/>
</dbReference>
<evidence type="ECO:0000313" key="8">
    <source>
        <dbReference type="EMBL" id="EMD16496.1"/>
    </source>
</evidence>
<dbReference type="RefSeq" id="WP_004802804.1">
    <property type="nucleotide sequence ID" value="NZ_KB446648.1"/>
</dbReference>
<dbReference type="Proteomes" id="UP000011758">
    <property type="component" value="Unassembled WGS sequence"/>
</dbReference>
<feature type="transmembrane region" description="Helical" evidence="7">
    <location>
        <begin position="355"/>
        <end position="375"/>
    </location>
</feature>
<dbReference type="PIRSF" id="PIRSF006603">
    <property type="entry name" value="DinF"/>
    <property type="match status" value="1"/>
</dbReference>
<evidence type="ECO:0000256" key="3">
    <source>
        <dbReference type="ARBA" id="ARBA00022475"/>
    </source>
</evidence>
<name>M2Q2P0_9FIRM</name>
<keyword evidence="5 7" id="KW-1133">Transmembrane helix</keyword>
<accession>M2Q2P0</accession>
<evidence type="ECO:0000256" key="5">
    <source>
        <dbReference type="ARBA" id="ARBA00022989"/>
    </source>
</evidence>
<dbReference type="AlphaFoldDB" id="M2Q2P0"/>
<dbReference type="EMBL" id="AGEJ01000018">
    <property type="protein sequence ID" value="EMD16496.1"/>
    <property type="molecule type" value="Genomic_DNA"/>
</dbReference>
<dbReference type="GO" id="GO:0005886">
    <property type="term" value="C:plasma membrane"/>
    <property type="evidence" value="ECO:0007669"/>
    <property type="project" value="UniProtKB-SubCell"/>
</dbReference>
<keyword evidence="4 7" id="KW-0812">Transmembrane</keyword>
<keyword evidence="6 7" id="KW-0472">Membrane</keyword>
<dbReference type="GO" id="GO:0015297">
    <property type="term" value="F:antiporter activity"/>
    <property type="evidence" value="ECO:0007669"/>
    <property type="project" value="InterPro"/>
</dbReference>
<keyword evidence="9" id="KW-1185">Reference proteome</keyword>
<protein>
    <submittedName>
        <fullName evidence="8">MATE efflux family protein</fullName>
    </submittedName>
</protein>
<feature type="transmembrane region" description="Helical" evidence="7">
    <location>
        <begin position="316"/>
        <end position="335"/>
    </location>
</feature>
<gene>
    <name evidence="8" type="ORF">HMPREF9943_01050</name>
</gene>
<dbReference type="eggNOG" id="COG0534">
    <property type="taxonomic scope" value="Bacteria"/>
</dbReference>
<dbReference type="CDD" id="cd13138">
    <property type="entry name" value="MATE_yoeA_like"/>
    <property type="match status" value="1"/>
</dbReference>
<evidence type="ECO:0000256" key="7">
    <source>
        <dbReference type="SAM" id="Phobius"/>
    </source>
</evidence>
<feature type="transmembrane region" description="Helical" evidence="7">
    <location>
        <begin position="194"/>
        <end position="218"/>
    </location>
</feature>
<feature type="transmembrane region" description="Helical" evidence="7">
    <location>
        <begin position="136"/>
        <end position="161"/>
    </location>
</feature>
<dbReference type="BioCyc" id="ECAT999415-HMP:GTTI-1076-MONOMER"/>
<evidence type="ECO:0000256" key="2">
    <source>
        <dbReference type="ARBA" id="ARBA00022448"/>
    </source>
</evidence>
<dbReference type="GO" id="GO:0042910">
    <property type="term" value="F:xenobiotic transmembrane transporter activity"/>
    <property type="evidence" value="ECO:0007669"/>
    <property type="project" value="InterPro"/>
</dbReference>
<dbReference type="NCBIfam" id="TIGR00797">
    <property type="entry name" value="matE"/>
    <property type="match status" value="1"/>
</dbReference>
<dbReference type="InterPro" id="IPR052031">
    <property type="entry name" value="Membrane_Transporter-Flippase"/>
</dbReference>
<comment type="caution">
    <text evidence="8">The sequence shown here is derived from an EMBL/GenBank/DDBJ whole genome shotgun (WGS) entry which is preliminary data.</text>
</comment>
<feature type="transmembrane region" description="Helical" evidence="7">
    <location>
        <begin position="60"/>
        <end position="83"/>
    </location>
</feature>
<evidence type="ECO:0000256" key="6">
    <source>
        <dbReference type="ARBA" id="ARBA00023136"/>
    </source>
</evidence>
<reference evidence="8 9" key="1">
    <citation type="submission" date="2013-02" db="EMBL/GenBank/DDBJ databases">
        <title>The Genome Sequence of Lactobacillus catenaformis F0143.</title>
        <authorList>
            <consortium name="The Broad Institute Genome Sequencing Platform"/>
            <person name="Earl A."/>
            <person name="Ward D."/>
            <person name="Feldgarden M."/>
            <person name="Gevers D."/>
            <person name="Izard J."/>
            <person name="Blanton J.M."/>
            <person name="Mathney J."/>
            <person name="Dewhirst F.E."/>
            <person name="Young S.K."/>
            <person name="Zeng Q."/>
            <person name="Gargeya S."/>
            <person name="Fitzgerald M."/>
            <person name="Haas B."/>
            <person name="Abouelleil A."/>
            <person name="Alvarado L."/>
            <person name="Arachchi H.M."/>
            <person name="Berlin A."/>
            <person name="Chapman S.B."/>
            <person name="Gearin G."/>
            <person name="Goldberg J."/>
            <person name="Griggs A."/>
            <person name="Gujja S."/>
            <person name="Hansen M."/>
            <person name="Heiman D."/>
            <person name="Howarth C."/>
            <person name="Larimer J."/>
            <person name="Lui A."/>
            <person name="MacDonald P.J.P."/>
            <person name="McCowen C."/>
            <person name="Montmayeur A."/>
            <person name="Murphy C."/>
            <person name="Neiman D."/>
            <person name="Pearson M."/>
            <person name="Priest M."/>
            <person name="Roberts A."/>
            <person name="Saif S."/>
            <person name="Shea T."/>
            <person name="Sisk P."/>
            <person name="Stolte C."/>
            <person name="Sykes S."/>
            <person name="Wortman J."/>
            <person name="Nusbaum C."/>
            <person name="Birren B."/>
        </authorList>
    </citation>
    <scope>NUCLEOTIDE SEQUENCE [LARGE SCALE GENOMIC DNA]</scope>
    <source>
        <strain evidence="8 9">OT 569</strain>
    </source>
</reference>
<keyword evidence="2" id="KW-0813">Transport</keyword>
<comment type="subcellular location">
    <subcellularLocation>
        <location evidence="1">Cell membrane</location>
        <topology evidence="1">Multi-pass membrane protein</topology>
    </subcellularLocation>
</comment>
<proteinExistence type="predicted"/>
<dbReference type="OrthoDB" id="9776324at2"/>
<feature type="transmembrane region" description="Helical" evidence="7">
    <location>
        <begin position="168"/>
        <end position="188"/>
    </location>
</feature>
<feature type="transmembrane region" description="Helical" evidence="7">
    <location>
        <begin position="95"/>
        <end position="116"/>
    </location>
</feature>
<dbReference type="PATRIC" id="fig|999415.3.peg.1061"/>
<feature type="transmembrane region" description="Helical" evidence="7">
    <location>
        <begin position="387"/>
        <end position="406"/>
    </location>
</feature>
<evidence type="ECO:0000256" key="4">
    <source>
        <dbReference type="ARBA" id="ARBA00022692"/>
    </source>
</evidence>
<sequence>MDTNKTNLMTGSIWKSILIFSLPLLAGNLFQQLYNTVDSYVVGNYVNANALAAVGQSTPIINMLVGFFMGLATGAGVVISQFYGAHMIHKMKKTIHTSIILTFLLSIFFTVIGIFISKPILIMIGSPKEVLPLATAYLQIFFSGMTFTLFYNMGSGILRAIGDSKNPLIYLIISSLVNIVLDFFFVLYCHMGVSGVGIATVIAQGVSAILVMIKLLTTKEDYAVCIKQLHLDYHLLKKIIAIGIPAALQNSIVSFSNVVVQSYISSFGATAVAGYATTVKLDGFLQLPIQSFALAITTFVGQNYGAKQYDRVKKGLYVTLGMGLFITGIGIVVLLTQGKFLLGLFTDDKQVIQSGYLMIQVFMAGYIVLPISNTIAGALRGVGLSKVPMYILVLCYVILRQIYLFVFTKFNSSLAAVYAGWPITWAICTVILVIYAKKANWISRD</sequence>
<feature type="transmembrane region" description="Helical" evidence="7">
    <location>
        <begin position="12"/>
        <end position="30"/>
    </location>
</feature>
<evidence type="ECO:0000313" key="9">
    <source>
        <dbReference type="Proteomes" id="UP000011758"/>
    </source>
</evidence>
<dbReference type="Pfam" id="PF01554">
    <property type="entry name" value="MatE"/>
    <property type="match status" value="2"/>
</dbReference>
<keyword evidence="3" id="KW-1003">Cell membrane</keyword>
<organism evidence="8 9">
    <name type="scientific">Eggerthia catenaformis OT 569 = DSM 20559</name>
    <dbReference type="NCBI Taxonomy" id="999415"/>
    <lineage>
        <taxon>Bacteria</taxon>
        <taxon>Bacillati</taxon>
        <taxon>Bacillota</taxon>
        <taxon>Erysipelotrichia</taxon>
        <taxon>Erysipelotrichales</taxon>
        <taxon>Coprobacillaceae</taxon>
        <taxon>Eggerthia</taxon>
    </lineage>
</organism>
<dbReference type="InterPro" id="IPR048279">
    <property type="entry name" value="MdtK-like"/>
</dbReference>
<dbReference type="PANTHER" id="PTHR43549">
    <property type="entry name" value="MULTIDRUG RESISTANCE PROTEIN YPNP-RELATED"/>
    <property type="match status" value="1"/>
</dbReference>
<dbReference type="InterPro" id="IPR002528">
    <property type="entry name" value="MATE_fam"/>
</dbReference>
<feature type="transmembrane region" description="Helical" evidence="7">
    <location>
        <begin position="418"/>
        <end position="436"/>
    </location>
</feature>
<dbReference type="STRING" id="999415.HMPREF9943_01050"/>